<protein>
    <submittedName>
        <fullName evidence="2">Uncharacterized protein</fullName>
    </submittedName>
</protein>
<accession>A0AC34GFI4</accession>
<dbReference type="Proteomes" id="UP000887579">
    <property type="component" value="Unplaced"/>
</dbReference>
<evidence type="ECO:0000313" key="1">
    <source>
        <dbReference type="Proteomes" id="UP000887579"/>
    </source>
</evidence>
<evidence type="ECO:0000313" key="2">
    <source>
        <dbReference type="WBParaSite" id="ES5_v2.g28411.t1"/>
    </source>
</evidence>
<organism evidence="1 2">
    <name type="scientific">Panagrolaimus sp. ES5</name>
    <dbReference type="NCBI Taxonomy" id="591445"/>
    <lineage>
        <taxon>Eukaryota</taxon>
        <taxon>Metazoa</taxon>
        <taxon>Ecdysozoa</taxon>
        <taxon>Nematoda</taxon>
        <taxon>Chromadorea</taxon>
        <taxon>Rhabditida</taxon>
        <taxon>Tylenchina</taxon>
        <taxon>Panagrolaimomorpha</taxon>
        <taxon>Panagrolaimoidea</taxon>
        <taxon>Panagrolaimidae</taxon>
        <taxon>Panagrolaimus</taxon>
    </lineage>
</organism>
<sequence length="222" mass="26219">ANICVYKETHEIHLWILYENATRKMYRIETFNNGEEYNVLRIAEKSGWITFLIDINAKRLAYRLTVNLNNLSEFKTNVIGLEFLGNKIGLVWQPYMEYEKYAFFNETAVNKQKWCHHGKKCSEEVYFDYHFNLCKDANDPAVKFMPGKMEDDPKTKESNPLVIWAIIAAVVVLCAVIIVFLIFYVKYCRKQSKSQSRRMADKPYDRLRKKEEDDEKAQKQSA</sequence>
<proteinExistence type="predicted"/>
<reference evidence="2" key="1">
    <citation type="submission" date="2022-11" db="UniProtKB">
        <authorList>
            <consortium name="WormBaseParasite"/>
        </authorList>
    </citation>
    <scope>IDENTIFICATION</scope>
</reference>
<name>A0AC34GFI4_9BILA</name>
<dbReference type="WBParaSite" id="ES5_v2.g28411.t1">
    <property type="protein sequence ID" value="ES5_v2.g28411.t1"/>
    <property type="gene ID" value="ES5_v2.g28411"/>
</dbReference>